<keyword evidence="1" id="KW-0472">Membrane</keyword>
<dbReference type="AlphaFoldDB" id="A0A0W8EB37"/>
<evidence type="ECO:0000256" key="1">
    <source>
        <dbReference type="SAM" id="Phobius"/>
    </source>
</evidence>
<keyword evidence="1" id="KW-1133">Transmembrane helix</keyword>
<accession>A0A0W8EB37</accession>
<feature type="transmembrane region" description="Helical" evidence="1">
    <location>
        <begin position="20"/>
        <end position="37"/>
    </location>
</feature>
<dbReference type="EMBL" id="LNQE01001797">
    <property type="protein sequence ID" value="KUG05603.1"/>
    <property type="molecule type" value="Genomic_DNA"/>
</dbReference>
<proteinExistence type="predicted"/>
<keyword evidence="1" id="KW-0812">Transmembrane</keyword>
<protein>
    <submittedName>
        <fullName evidence="2">Uncharacterized protein</fullName>
    </submittedName>
</protein>
<gene>
    <name evidence="2" type="ORF">ASZ90_016972</name>
</gene>
<comment type="caution">
    <text evidence="2">The sequence shown here is derived from an EMBL/GenBank/DDBJ whole genome shotgun (WGS) entry which is preliminary data.</text>
</comment>
<name>A0A0W8EB37_9ZZZZ</name>
<sequence>MANTTTVPMLPAGLQWFESVFWVIVLVIILIILYFILKEIRLMRNTRRLAEIDLEKEKLNLMKLEMAQRGTPFFRVTPEQMAEIRALDEENVTLAADIFAKHSAVDKRIERLENKVKITKLDRMVDKIKDEEKRIG</sequence>
<evidence type="ECO:0000313" key="2">
    <source>
        <dbReference type="EMBL" id="KUG05603.1"/>
    </source>
</evidence>
<reference evidence="2" key="1">
    <citation type="journal article" date="2015" name="Proc. Natl. Acad. Sci. U.S.A.">
        <title>Networks of energetic and metabolic interactions define dynamics in microbial communities.</title>
        <authorList>
            <person name="Embree M."/>
            <person name="Liu J.K."/>
            <person name="Al-Bassam M.M."/>
            <person name="Zengler K."/>
        </authorList>
    </citation>
    <scope>NUCLEOTIDE SEQUENCE</scope>
</reference>
<organism evidence="2">
    <name type="scientific">hydrocarbon metagenome</name>
    <dbReference type="NCBI Taxonomy" id="938273"/>
    <lineage>
        <taxon>unclassified sequences</taxon>
        <taxon>metagenomes</taxon>
        <taxon>ecological metagenomes</taxon>
    </lineage>
</organism>